<feature type="compositionally biased region" description="Pro residues" evidence="1">
    <location>
        <begin position="924"/>
        <end position="938"/>
    </location>
</feature>
<feature type="region of interest" description="Disordered" evidence="1">
    <location>
        <begin position="1562"/>
        <end position="1586"/>
    </location>
</feature>
<accession>A0AAD3DEJ1</accession>
<dbReference type="Gene3D" id="3.30.70.1230">
    <property type="entry name" value="Nucleotide cyclase"/>
    <property type="match status" value="4"/>
</dbReference>
<feature type="compositionally biased region" description="Low complexity" evidence="1">
    <location>
        <begin position="885"/>
        <end position="914"/>
    </location>
</feature>
<dbReference type="GO" id="GO:0009190">
    <property type="term" value="P:cyclic nucleotide biosynthetic process"/>
    <property type="evidence" value="ECO:0007669"/>
    <property type="project" value="InterPro"/>
</dbReference>
<feature type="region of interest" description="Disordered" evidence="1">
    <location>
        <begin position="1040"/>
        <end position="1072"/>
    </location>
</feature>
<keyword evidence="5" id="KW-1185">Reference proteome</keyword>
<dbReference type="GO" id="GO:0035556">
    <property type="term" value="P:intracellular signal transduction"/>
    <property type="evidence" value="ECO:0007669"/>
    <property type="project" value="InterPro"/>
</dbReference>
<feature type="region of interest" description="Disordered" evidence="1">
    <location>
        <begin position="970"/>
        <end position="1011"/>
    </location>
</feature>
<dbReference type="Pfam" id="PF00211">
    <property type="entry name" value="Guanylate_cyc"/>
    <property type="match status" value="1"/>
</dbReference>
<evidence type="ECO:0000256" key="1">
    <source>
        <dbReference type="SAM" id="MobiDB-lite"/>
    </source>
</evidence>
<feature type="compositionally biased region" description="Polar residues" evidence="1">
    <location>
        <begin position="1063"/>
        <end position="1072"/>
    </location>
</feature>
<dbReference type="SMART" id="SM00044">
    <property type="entry name" value="CYCc"/>
    <property type="match status" value="1"/>
</dbReference>
<dbReference type="SUPFAM" id="SSF55073">
    <property type="entry name" value="Nucleotide cyclase"/>
    <property type="match status" value="2"/>
</dbReference>
<feature type="compositionally biased region" description="Gly residues" evidence="1">
    <location>
        <begin position="1626"/>
        <end position="1648"/>
    </location>
</feature>
<evidence type="ECO:0000256" key="2">
    <source>
        <dbReference type="SAM" id="SignalP"/>
    </source>
</evidence>
<feature type="compositionally biased region" description="Low complexity" evidence="1">
    <location>
        <begin position="749"/>
        <end position="766"/>
    </location>
</feature>
<keyword evidence="2" id="KW-0732">Signal</keyword>
<evidence type="ECO:0000259" key="3">
    <source>
        <dbReference type="PROSITE" id="PS50125"/>
    </source>
</evidence>
<evidence type="ECO:0000313" key="4">
    <source>
        <dbReference type="EMBL" id="GFR40153.1"/>
    </source>
</evidence>
<organism evidence="4 5">
    <name type="scientific">Astrephomene gubernaculifera</name>
    <dbReference type="NCBI Taxonomy" id="47775"/>
    <lineage>
        <taxon>Eukaryota</taxon>
        <taxon>Viridiplantae</taxon>
        <taxon>Chlorophyta</taxon>
        <taxon>core chlorophytes</taxon>
        <taxon>Chlorophyceae</taxon>
        <taxon>CS clade</taxon>
        <taxon>Chlamydomonadales</taxon>
        <taxon>Astrephomenaceae</taxon>
        <taxon>Astrephomene</taxon>
    </lineage>
</organism>
<feature type="signal peptide" evidence="2">
    <location>
        <begin position="1"/>
        <end position="25"/>
    </location>
</feature>
<dbReference type="InterPro" id="IPR029787">
    <property type="entry name" value="Nucleotide_cyclase"/>
</dbReference>
<proteinExistence type="predicted"/>
<sequence length="1792" mass="184726">MELIRIRFTLAVFLVCALSWQASFCQVVRYTPEYLSCIKGVAARVNCSAGVYTAGDVATGSVPNCALPFWEPANAVNRTTVKLLHPNIVITNTTVIPMAASISKVMQYPLGVDVVESQVWTREPLREFESVSPSGVRQAWFLDPVLTADMADEPVAALQDLSKLVLQDTNLNWAGFGTFFRRFASVYDGKVVGLPVSAAIMLFYYRRDFFEAQGLPVPATWEEVVDIAERYNGTRLEGGGEGGAWGFCMSRQPGCYNGYTFQALQVPFLQAGGTSQGFHFDSDTMRPLLNSSGSLRAAELYRRLSRFTAPTENVSCLPVSLSFVAGNCLMAVGTTLHFKYATFNNSLNKVTRVRGRTGTALLPGSTQVEDRATGRLLTCNETLCPFGRRHTLQNGSSIWVNSAPYAGRGAFTYAINAHSPPEQQYMAYRLCARRVYAGAMWPSVLSATAETTPVRSEMVDPANLPRYTAAGYHPADTLLFMRAVAETVEHSNIALNLRIRGAIDYYLAVDAAAVALTDTSRPVADIMAEAQRAVEALYANTSADWLRQRYWKNMDRKLPPPSPPPPAVQARAPALDRSAKVGVGVGAGLGGSLLLASLAALLGLVAARRYRARRDGAGGSGGSGGGYVPFASEQCTLVVTDVENSTNLWEALPAEVMQAALQLHDGLIRRLLARHGGYESATEGDSFIAAFPTPLAALRFASELQAELTEAKWPTELLQDADICRPLYAIAKSAKEVHLQLAGRTPSQATVSRTAGSGTTATTLTATNATRSSALLSRVSPSASSHTSQASSVAKLKLRAGGTAGGALTAAAVAEATGDNLEVQPEGPQDADATPTEVAVAAEGKESAAAVTAAAAATVHMQSVSQDLAVLSRSASLSEIPAEGAAAAAAPRRPLRAPPGAAWHTSSSRLSLLSGRNRTAAAPAPAPAPVAAPQPSPLPGRTRQSLSSLLRSKTTDLLPGLAPSTWMAGAAASTGSDLERGPTEAAGGGGGDVASASLPAPPSSTDQDQEPPRLLLPSAAAVQRGLSSGALFGLLGDSTAADGERVEPPTPAPDSPAATSRPLQSAATSRKLQQPQLAAAAAAAGPVVPYGGGGGGGALAVVDLGSVGGDSTWTFGWETCAGWQLVDAPAPGAVMVFRGLRVRVGLHSGVREHEMTLNKTSGRITFCGLVMRLAKAVSDAAHGGMIVMSEVAAGLLASQTEAAAALAAEGQELWQLGRVSLDKELRPVELFQLMSPALAPRLLLQSPPRVKAQLLPGLLSAPTGLVALVRFQVAGLAALHALQPALAEEVMGAWEQLLLETLPAMGGYLSETRSGGGEGVVVAFADCGCALAWALCVQADMLHWEWSPELLSQDAFGTIEVETPAAFAHLLPRAARPSLGAADASHLPANASAAAEAAATPLGGSQLSRLQLYHDAGFGAPRKRLTQVELSGPSLLAPLAVPLAGRGGAGGGGGSITVGDGGGGNASRAVGWLKLRNMLRSVRTSTAAEGQGVAAGAEFWDVGGGETGTTGGLRKLRVGQPSPTGPSASGPSGMLRKPTAAVAGATYGAEAVAAAVDAATKADEKDSALSPDPAQPSEPRLPRPTATPTCIQAAAEPRLRVSNSGGITAAATAAIADTAADRGDGGDNNDGGEGNGDGWVGDLPGSGGADVPTQHLLFRGPRTRAVVDVGQVGTEVCRATGRLLYRGRAAKNVAKLLEVAQRGQVICTPAAHAAAAAAAAAAGISLTPVQTVGTARPRGNRAAHGLAGGSHGLQAGVEEGLGGAKVSHYLCSLAPISVATCGHADWVPDAAM</sequence>
<dbReference type="PROSITE" id="PS50125">
    <property type="entry name" value="GUANYLATE_CYCLASE_2"/>
    <property type="match status" value="1"/>
</dbReference>
<dbReference type="PANTHER" id="PTHR43081:SF1">
    <property type="entry name" value="ADENYLATE CYCLASE, TERMINAL-DIFFERENTIATION SPECIFIC"/>
    <property type="match status" value="1"/>
</dbReference>
<dbReference type="EMBL" id="BMAR01000001">
    <property type="protein sequence ID" value="GFR40153.1"/>
    <property type="molecule type" value="Genomic_DNA"/>
</dbReference>
<reference evidence="4 5" key="1">
    <citation type="journal article" date="2021" name="Sci. Rep.">
        <title>Genome sequencing of the multicellular alga Astrephomene provides insights into convergent evolution of germ-soma differentiation.</title>
        <authorList>
            <person name="Yamashita S."/>
            <person name="Yamamoto K."/>
            <person name="Matsuzaki R."/>
            <person name="Suzuki S."/>
            <person name="Yamaguchi H."/>
            <person name="Hirooka S."/>
            <person name="Minakuchi Y."/>
            <person name="Miyagishima S."/>
            <person name="Kawachi M."/>
            <person name="Toyoda A."/>
            <person name="Nozaki H."/>
        </authorList>
    </citation>
    <scope>NUCLEOTIDE SEQUENCE [LARGE SCALE GENOMIC DNA]</scope>
    <source>
        <strain evidence="4 5">NIES-4017</strain>
    </source>
</reference>
<dbReference type="SUPFAM" id="SSF53850">
    <property type="entry name" value="Periplasmic binding protein-like II"/>
    <property type="match status" value="1"/>
</dbReference>
<feature type="region of interest" description="Disordered" evidence="1">
    <location>
        <begin position="1504"/>
        <end position="1536"/>
    </location>
</feature>
<dbReference type="Proteomes" id="UP001054857">
    <property type="component" value="Unassembled WGS sequence"/>
</dbReference>
<feature type="region of interest" description="Disordered" evidence="1">
    <location>
        <begin position="746"/>
        <end position="766"/>
    </location>
</feature>
<feature type="region of interest" description="Disordered" evidence="1">
    <location>
        <begin position="1619"/>
        <end position="1654"/>
    </location>
</feature>
<dbReference type="InterPro" id="IPR050697">
    <property type="entry name" value="Adenylyl/Guanylyl_Cyclase_3/4"/>
</dbReference>
<evidence type="ECO:0000313" key="5">
    <source>
        <dbReference type="Proteomes" id="UP001054857"/>
    </source>
</evidence>
<feature type="region of interest" description="Disordered" evidence="1">
    <location>
        <begin position="885"/>
        <end position="946"/>
    </location>
</feature>
<feature type="domain" description="Guanylate cyclase" evidence="3">
    <location>
        <begin position="636"/>
        <end position="694"/>
    </location>
</feature>
<dbReference type="PANTHER" id="PTHR43081">
    <property type="entry name" value="ADENYLATE CYCLASE, TERMINAL-DIFFERENTIATION SPECIFIC-RELATED"/>
    <property type="match status" value="1"/>
</dbReference>
<protein>
    <recommendedName>
        <fullName evidence="3">Guanylate cyclase domain-containing protein</fullName>
    </recommendedName>
</protein>
<comment type="caution">
    <text evidence="4">The sequence shown here is derived from an EMBL/GenBank/DDBJ whole genome shotgun (WGS) entry which is preliminary data.</text>
</comment>
<dbReference type="Gene3D" id="3.40.190.10">
    <property type="entry name" value="Periplasmic binding protein-like II"/>
    <property type="match status" value="2"/>
</dbReference>
<dbReference type="InterPro" id="IPR001054">
    <property type="entry name" value="A/G_cyclase"/>
</dbReference>
<name>A0AAD3DEJ1_9CHLO</name>
<feature type="compositionally biased region" description="Low complexity" evidence="1">
    <location>
        <begin position="1519"/>
        <end position="1536"/>
    </location>
</feature>
<feature type="chain" id="PRO_5042175090" description="Guanylate cyclase domain-containing protein" evidence="2">
    <location>
        <begin position="26"/>
        <end position="1792"/>
    </location>
</feature>
<gene>
    <name evidence="4" type="ORF">Agub_g709</name>
</gene>